<comment type="caution">
    <text evidence="3">The sequence shown here is derived from an EMBL/GenBank/DDBJ whole genome shotgun (WGS) entry which is preliminary data.</text>
</comment>
<organism evidence="3">
    <name type="scientific">Tanacetum cinerariifolium</name>
    <name type="common">Dalmatian daisy</name>
    <name type="synonym">Chrysanthemum cinerariifolium</name>
    <dbReference type="NCBI Taxonomy" id="118510"/>
    <lineage>
        <taxon>Eukaryota</taxon>
        <taxon>Viridiplantae</taxon>
        <taxon>Streptophyta</taxon>
        <taxon>Embryophyta</taxon>
        <taxon>Tracheophyta</taxon>
        <taxon>Spermatophyta</taxon>
        <taxon>Magnoliopsida</taxon>
        <taxon>eudicotyledons</taxon>
        <taxon>Gunneridae</taxon>
        <taxon>Pentapetalae</taxon>
        <taxon>asterids</taxon>
        <taxon>campanulids</taxon>
        <taxon>Asterales</taxon>
        <taxon>Asteraceae</taxon>
        <taxon>Asteroideae</taxon>
        <taxon>Anthemideae</taxon>
        <taxon>Anthemidinae</taxon>
        <taxon>Tanacetum</taxon>
    </lineage>
</organism>
<dbReference type="InterPro" id="IPR018289">
    <property type="entry name" value="MULE_transposase_dom"/>
</dbReference>
<evidence type="ECO:0000256" key="1">
    <source>
        <dbReference type="SAM" id="MobiDB-lite"/>
    </source>
</evidence>
<dbReference type="PANTHER" id="PTHR31973:SF190">
    <property type="entry name" value="MULE TRANSPOSASE DOMAIN-CONTAINING PROTEIN"/>
    <property type="match status" value="1"/>
</dbReference>
<evidence type="ECO:0000313" key="3">
    <source>
        <dbReference type="EMBL" id="GEU41128.1"/>
    </source>
</evidence>
<evidence type="ECO:0000259" key="2">
    <source>
        <dbReference type="Pfam" id="PF10551"/>
    </source>
</evidence>
<feature type="region of interest" description="Disordered" evidence="1">
    <location>
        <begin position="78"/>
        <end position="163"/>
    </location>
</feature>
<gene>
    <name evidence="3" type="ORF">Tci_013106</name>
</gene>
<proteinExistence type="predicted"/>
<feature type="compositionally biased region" description="Low complexity" evidence="1">
    <location>
        <begin position="502"/>
        <end position="524"/>
    </location>
</feature>
<feature type="compositionally biased region" description="Acidic residues" evidence="1">
    <location>
        <begin position="150"/>
        <end position="163"/>
    </location>
</feature>
<dbReference type="Pfam" id="PF10551">
    <property type="entry name" value="MULE"/>
    <property type="match status" value="1"/>
</dbReference>
<feature type="region of interest" description="Disordered" evidence="1">
    <location>
        <begin position="491"/>
        <end position="532"/>
    </location>
</feature>
<sequence length="532" mass="59366">MNLDWGLKALASDDIVYLSKFVKIIRELNNNDEVVELDEELPFVSHTRKRTFLGMPKCRKILALEWLTNDQVGQHSGLGGAKNDLGGDQNNDGAENAINGDDTVGCGNDNVGYGDENAGSGDKNEVTSDDNAVSGDENEASGNDNAASVDENDAGSDDNDNVEGVENIVNSEHIIDQVDVNMEWFRFTSNSDDKRDTIGHSLRPQLNINEDDLEVIDYYEFESDLDEDDIGSTRRTALRKLRKKGNASNESGIVNHFFLGQEFAFRAKPKAEETLKGDVELQYRMLRDYVMELKKCNPNTTVKIDVYRDEDPDSNIKKFRRIYVSLGALKDRSRAGGRYLLGLDGDFMKAPYQGQLFTAVSVDANNRIYHVTYGIVESESLDLWLWFCVRHICKNINLTWRGGAYKLMLWNCATATTIVQFNKGMDVSKSYNIKAYERLKKIPAEHQSRSHFSDWKASQKEEEKCCRTDELVRGVKLSKKGSTVKCTNYKEKGHNKRGCKKTTGGRSAGAAASASGSQAASDTATQRELAAN</sequence>
<accession>A0A6L2JVJ0</accession>
<dbReference type="Gene3D" id="2.150.10.10">
    <property type="entry name" value="Serralysin-like metalloprotease, C-terminal"/>
    <property type="match status" value="1"/>
</dbReference>
<dbReference type="EMBL" id="BKCJ010001396">
    <property type="protein sequence ID" value="GEU41128.1"/>
    <property type="molecule type" value="Genomic_DNA"/>
</dbReference>
<protein>
    <recommendedName>
        <fullName evidence="2">MULE transposase domain-containing protein</fullName>
    </recommendedName>
</protein>
<reference evidence="3" key="1">
    <citation type="journal article" date="2019" name="Sci. Rep.">
        <title>Draft genome of Tanacetum cinerariifolium, the natural source of mosquito coil.</title>
        <authorList>
            <person name="Yamashiro T."/>
            <person name="Shiraishi A."/>
            <person name="Satake H."/>
            <person name="Nakayama K."/>
        </authorList>
    </citation>
    <scope>NUCLEOTIDE SEQUENCE</scope>
</reference>
<dbReference type="PANTHER" id="PTHR31973">
    <property type="entry name" value="POLYPROTEIN, PUTATIVE-RELATED"/>
    <property type="match status" value="1"/>
</dbReference>
<dbReference type="InterPro" id="IPR011049">
    <property type="entry name" value="Serralysin-like_metalloprot_C"/>
</dbReference>
<name>A0A6L2JVJ0_TANCI</name>
<feature type="domain" description="MULE transposase" evidence="2">
    <location>
        <begin position="341"/>
        <end position="389"/>
    </location>
</feature>
<dbReference type="AlphaFoldDB" id="A0A6L2JVJ0"/>